<evidence type="ECO:0000313" key="8">
    <source>
        <dbReference type="Proteomes" id="UP000630097"/>
    </source>
</evidence>
<keyword evidence="3 5" id="KW-1133">Transmembrane helix</keyword>
<keyword evidence="4 5" id="KW-0472">Membrane</keyword>
<comment type="subcellular location">
    <subcellularLocation>
        <location evidence="5">Cell membrane</location>
        <topology evidence="5">Multi-pass membrane protein</topology>
    </subcellularLocation>
</comment>
<proteinExistence type="inferred from homology"/>
<dbReference type="PANTHER" id="PTHR39344:SF1">
    <property type="entry name" value="UPF0182 PROTEIN SLL1060"/>
    <property type="match status" value="1"/>
</dbReference>
<evidence type="ECO:0000256" key="5">
    <source>
        <dbReference type="HAMAP-Rule" id="MF_01600"/>
    </source>
</evidence>
<evidence type="ECO:0000256" key="2">
    <source>
        <dbReference type="ARBA" id="ARBA00022692"/>
    </source>
</evidence>
<evidence type="ECO:0000256" key="3">
    <source>
        <dbReference type="ARBA" id="ARBA00022989"/>
    </source>
</evidence>
<feature type="transmembrane region" description="Helical" evidence="5">
    <location>
        <begin position="22"/>
        <end position="43"/>
    </location>
</feature>
<feature type="transmembrane region" description="Helical" evidence="5">
    <location>
        <begin position="175"/>
        <end position="198"/>
    </location>
</feature>
<dbReference type="Pfam" id="PF03699">
    <property type="entry name" value="UPF0182"/>
    <property type="match status" value="1"/>
</dbReference>
<accession>A0A8J3LVY7</accession>
<evidence type="ECO:0000256" key="6">
    <source>
        <dbReference type="SAM" id="MobiDB-lite"/>
    </source>
</evidence>
<evidence type="ECO:0000313" key="7">
    <source>
        <dbReference type="EMBL" id="GIG80108.1"/>
    </source>
</evidence>
<dbReference type="AlphaFoldDB" id="A0A8J3LVY7"/>
<feature type="transmembrane region" description="Helical" evidence="5">
    <location>
        <begin position="119"/>
        <end position="140"/>
    </location>
</feature>
<keyword evidence="1 5" id="KW-1003">Cell membrane</keyword>
<protein>
    <recommendedName>
        <fullName evidence="5">UPF0182 protein Pka01_32350</fullName>
    </recommendedName>
</protein>
<name>A0A8J3LVY7_9ACTN</name>
<keyword evidence="2 5" id="KW-0812">Transmembrane</keyword>
<feature type="transmembrane region" description="Helical" evidence="5">
    <location>
        <begin position="290"/>
        <end position="311"/>
    </location>
</feature>
<gene>
    <name evidence="7" type="ORF">Pka01_32350</name>
</gene>
<dbReference type="EMBL" id="BONV01000013">
    <property type="protein sequence ID" value="GIG80108.1"/>
    <property type="molecule type" value="Genomic_DNA"/>
</dbReference>
<sequence>MALSFRSPGAGRAMRLPRRPRLLIPVTIALVALVVLLLIFDGIYTDFLWFDSVDFSSVFSTMLLTQILLFVVGAALMVGIVGGNMLLAHRMRPMFGPGMFGTPQGADRYRLAVDPHRRLVFLIGMGVLALFTGSSIAGQWKTWLLFMNATPFGHKDPQFKVDVSFFMFDLPFLRMVLNFLFTAVVLSIVLAAIVHYLYGGFRIQSPGGVSASRAARAHLSVLLGVFVLLKALAYWLDRYQLVFSDRGFVYGASYTDVNAVLPAKGILAGIALICALIFFLGVIRPGGMWPGVAFGLLVLSAILIGTVYPALVEQFQVKPNQQGKEEPYIKRNIDETRLAYGVDKTKTIPYQAQGTPEEGQAATDETVSGVRLLDPALVAKTFQQKQRIRGFYDFADPLDVDRYKGADGTVRDHVVAVRELTGPPPEQDNWINRHLVYTHGYGFVAAPGNEVDTEGLPDFDAKDMPVAGPLVTDTGLKEPRIYFGEGGSDYVIVGGSADGAKQELDYPASGGTGQSNNTYTGSGGVPVGSFFNRLLYAVKYGEKNLLLSGDVNSQSRILYDRDPAQRVAKVAPFLNLDSDPYPAVVDGRIVWIIDAYTTANEFPYSESKSFSDLIRDTATDPRAIAPQPRDQINYIRNSVKATVDAYDGTVKLYEWDAQDPVLKSWEKAFPGIIRPQSEMSPQLKEHLRYPEDLFKVQRDVLSRYHITDAKAFYSGQDFWNVPDDPSSGEKNIKQPPYYLSVKMPDAQSSFSLTTTFVPRQGPNLAAFMAVNATPGSGYGELQILRMPANTTIAGPGQVQNTFTNRFSGELNVLGLGKAQILYGNLLTLPFAGGLVYVEPVYVQTAAGAGQEPYPILRRVLVMFGDKVGSADTLKEALNQVFGTGEATNPESPPAETPQTNVDSLAAVIEQAQKAYQDAQSALSANPPDWTKYGAAQEQLKQALDQLNRLQGQEGTPTATPTPTPTPAATASTPPPASPSASPSG</sequence>
<feature type="transmembrane region" description="Helical" evidence="5">
    <location>
        <begin position="63"/>
        <end position="87"/>
    </location>
</feature>
<evidence type="ECO:0000256" key="1">
    <source>
        <dbReference type="ARBA" id="ARBA00022475"/>
    </source>
</evidence>
<dbReference type="GO" id="GO:0005886">
    <property type="term" value="C:plasma membrane"/>
    <property type="evidence" value="ECO:0007669"/>
    <property type="project" value="UniProtKB-SubCell"/>
</dbReference>
<comment type="similarity">
    <text evidence="5">Belongs to the UPF0182 family.</text>
</comment>
<dbReference type="GO" id="GO:0005576">
    <property type="term" value="C:extracellular region"/>
    <property type="evidence" value="ECO:0007669"/>
    <property type="project" value="TreeGrafter"/>
</dbReference>
<feature type="transmembrane region" description="Helical" evidence="5">
    <location>
        <begin position="219"/>
        <end position="236"/>
    </location>
</feature>
<comment type="caution">
    <text evidence="7">The sequence shown here is derived from an EMBL/GenBank/DDBJ whole genome shotgun (WGS) entry which is preliminary data.</text>
</comment>
<organism evidence="7 8">
    <name type="scientific">Planotetraspora kaengkrachanensis</name>
    <dbReference type="NCBI Taxonomy" id="575193"/>
    <lineage>
        <taxon>Bacteria</taxon>
        <taxon>Bacillati</taxon>
        <taxon>Actinomycetota</taxon>
        <taxon>Actinomycetes</taxon>
        <taxon>Streptosporangiales</taxon>
        <taxon>Streptosporangiaceae</taxon>
        <taxon>Planotetraspora</taxon>
    </lineage>
</organism>
<dbReference type="HAMAP" id="MF_01600">
    <property type="entry name" value="UPF0182"/>
    <property type="match status" value="1"/>
</dbReference>
<dbReference type="InterPro" id="IPR005372">
    <property type="entry name" value="UPF0182"/>
</dbReference>
<dbReference type="Proteomes" id="UP000630097">
    <property type="component" value="Unassembled WGS sequence"/>
</dbReference>
<reference evidence="7 8" key="1">
    <citation type="submission" date="2021-01" db="EMBL/GenBank/DDBJ databases">
        <title>Whole genome shotgun sequence of Planotetraspora kaengkrachanensis NBRC 104272.</title>
        <authorList>
            <person name="Komaki H."/>
            <person name="Tamura T."/>
        </authorList>
    </citation>
    <scope>NUCLEOTIDE SEQUENCE [LARGE SCALE GENOMIC DNA]</scope>
    <source>
        <strain evidence="7 8">NBRC 104272</strain>
    </source>
</reference>
<dbReference type="PANTHER" id="PTHR39344">
    <property type="entry name" value="UPF0182 PROTEIN SLL1060"/>
    <property type="match status" value="1"/>
</dbReference>
<keyword evidence="8" id="KW-1185">Reference proteome</keyword>
<feature type="region of interest" description="Disordered" evidence="6">
    <location>
        <begin position="943"/>
        <end position="984"/>
    </location>
</feature>
<evidence type="ECO:0000256" key="4">
    <source>
        <dbReference type="ARBA" id="ARBA00023136"/>
    </source>
</evidence>
<feature type="transmembrane region" description="Helical" evidence="5">
    <location>
        <begin position="265"/>
        <end position="283"/>
    </location>
</feature>